<dbReference type="PROSITE" id="PS51007">
    <property type="entry name" value="CYTC"/>
    <property type="match status" value="1"/>
</dbReference>
<dbReference type="EMBL" id="JWJG01000028">
    <property type="protein sequence ID" value="KIF81948.1"/>
    <property type="molecule type" value="Genomic_DNA"/>
</dbReference>
<dbReference type="PANTHER" id="PTHR47197:SF3">
    <property type="entry name" value="DIHYDRO-HEME D1 DEHYDROGENASE"/>
    <property type="match status" value="1"/>
</dbReference>
<keyword evidence="1 4" id="KW-0349">Heme</keyword>
<dbReference type="SUPFAM" id="SSF46626">
    <property type="entry name" value="Cytochrome c"/>
    <property type="match status" value="1"/>
</dbReference>
<evidence type="ECO:0000256" key="1">
    <source>
        <dbReference type="ARBA" id="ARBA00022617"/>
    </source>
</evidence>
<gene>
    <name evidence="7" type="primary">nirN</name>
    <name evidence="7" type="ORF">TSA66_15890</name>
</gene>
<proteinExistence type="predicted"/>
<evidence type="ECO:0000259" key="6">
    <source>
        <dbReference type="PROSITE" id="PS51007"/>
    </source>
</evidence>
<dbReference type="RefSeq" id="WP_040040699.1">
    <property type="nucleotide sequence ID" value="NZ_JWJG01000028.1"/>
</dbReference>
<sequence>MNWRIILTAATALLSLRYGGAWAATDANALYQTHCASCHGADRLGGAGPALLPGNLERLRRPDALKTISDGRMATQMPAFSAKLSADEIKQLAELIYTPPAVTPVWGLEQIRASRIEHVKPGSLPDKPVFKADPLNLFVVVELGDHHATIFDGDKLEPITRFPTRYALHGGPKFSPDGRYVYFASRDGWIAKYDIWNLKLVAEVRAGINARNLAVSSDGRFAMVANYLPHTLVVLDTRDLSPIKVIDVKDENGKSSRVSAVYDAGPRKSFVAALKDIPEVWELTYDEHAAPVYNGLVHDYKMAEGLAVPGPFPVRRIMLDDYLDDFFFDAGYDNMIGSSREGHSQVVNLNVRRKIANIDLPGMPHLGSGITWEYQGHPVMATPNLKEGEVTVIDMKTWQTVKHIKTLGPGFFMRSHENTPYAWVDVFNGSKDRDVIQIIDKQKLEVVAQLRPSPGKVAAHTEFTRDGKYALVSIWEMDGELVIYDARTLKEVKRIPMKKPSGKYNVYNKITRSAGTSH</sequence>
<dbReference type="STRING" id="709839.TSA66_15890"/>
<dbReference type="OrthoDB" id="5290932at2"/>
<organism evidence="7 8">
    <name type="scientific">Noviherbaspirillum autotrophicum</name>
    <dbReference type="NCBI Taxonomy" id="709839"/>
    <lineage>
        <taxon>Bacteria</taxon>
        <taxon>Pseudomonadati</taxon>
        <taxon>Pseudomonadota</taxon>
        <taxon>Betaproteobacteria</taxon>
        <taxon>Burkholderiales</taxon>
        <taxon>Oxalobacteraceae</taxon>
        <taxon>Noviherbaspirillum</taxon>
    </lineage>
</organism>
<feature type="chain" id="PRO_5002143481" evidence="5">
    <location>
        <begin position="24"/>
        <end position="518"/>
    </location>
</feature>
<reference evidence="7 8" key="1">
    <citation type="submission" date="2014-12" db="EMBL/GenBank/DDBJ databases">
        <title>Denitrispirillum autotrophicum gen. nov., sp. nov., Denitrifying, Facultatively Autotrophic Bacteria Isolated from Rice Paddy Soil.</title>
        <authorList>
            <person name="Ishii S."/>
            <person name="Ashida N."/>
            <person name="Ohno H."/>
            <person name="Otsuka S."/>
            <person name="Yokota A."/>
            <person name="Senoo K."/>
        </authorList>
    </citation>
    <scope>NUCLEOTIDE SEQUENCE [LARGE SCALE GENOMIC DNA]</scope>
    <source>
        <strain evidence="7 8">TSA66</strain>
    </source>
</reference>
<evidence type="ECO:0000313" key="7">
    <source>
        <dbReference type="EMBL" id="KIF81948.1"/>
    </source>
</evidence>
<evidence type="ECO:0000313" key="8">
    <source>
        <dbReference type="Proteomes" id="UP000031572"/>
    </source>
</evidence>
<dbReference type="Gene3D" id="1.10.760.10">
    <property type="entry name" value="Cytochrome c-like domain"/>
    <property type="match status" value="1"/>
</dbReference>
<keyword evidence="5" id="KW-0732">Signal</keyword>
<dbReference type="PANTHER" id="PTHR47197">
    <property type="entry name" value="PROTEIN NIRF"/>
    <property type="match status" value="1"/>
</dbReference>
<evidence type="ECO:0000256" key="4">
    <source>
        <dbReference type="PROSITE-ProRule" id="PRU00433"/>
    </source>
</evidence>
<dbReference type="Pfam" id="PF13442">
    <property type="entry name" value="Cytochrome_CBB3"/>
    <property type="match status" value="1"/>
</dbReference>
<dbReference type="AlphaFoldDB" id="A0A0C1Y4K4"/>
<dbReference type="Gene3D" id="2.140.10.20">
    <property type="entry name" value="C-terminal (heme d1) domain of cytochrome cd1-nitrite reductase"/>
    <property type="match status" value="1"/>
</dbReference>
<feature type="signal peptide" evidence="5">
    <location>
        <begin position="1"/>
        <end position="23"/>
    </location>
</feature>
<dbReference type="InterPro" id="IPR051200">
    <property type="entry name" value="Host-pathogen_enzymatic-act"/>
</dbReference>
<keyword evidence="3 4" id="KW-0408">Iron</keyword>
<dbReference type="GO" id="GO:0046872">
    <property type="term" value="F:metal ion binding"/>
    <property type="evidence" value="ECO:0007669"/>
    <property type="project" value="UniProtKB-KW"/>
</dbReference>
<evidence type="ECO:0000256" key="5">
    <source>
        <dbReference type="SAM" id="SignalP"/>
    </source>
</evidence>
<dbReference type="SUPFAM" id="SSF51004">
    <property type="entry name" value="C-terminal (heme d1) domain of cytochrome cd1-nitrite reductase"/>
    <property type="match status" value="1"/>
</dbReference>
<dbReference type="InterPro" id="IPR036909">
    <property type="entry name" value="Cyt_c-like_dom_sf"/>
</dbReference>
<comment type="caution">
    <text evidence="7">The sequence shown here is derived from an EMBL/GenBank/DDBJ whole genome shotgun (WGS) entry which is preliminary data.</text>
</comment>
<feature type="domain" description="Cytochrome c" evidence="6">
    <location>
        <begin position="22"/>
        <end position="100"/>
    </location>
</feature>
<evidence type="ECO:0000256" key="3">
    <source>
        <dbReference type="ARBA" id="ARBA00023004"/>
    </source>
</evidence>
<dbReference type="InterPro" id="IPR011048">
    <property type="entry name" value="Haem_d1_sf"/>
</dbReference>
<dbReference type="GO" id="GO:0020037">
    <property type="term" value="F:heme binding"/>
    <property type="evidence" value="ECO:0007669"/>
    <property type="project" value="InterPro"/>
</dbReference>
<accession>A0A0C1Y4K4</accession>
<dbReference type="InterPro" id="IPR003143">
    <property type="entry name" value="Cyt_cd1_C_sf"/>
</dbReference>
<keyword evidence="8" id="KW-1185">Reference proteome</keyword>
<evidence type="ECO:0000256" key="2">
    <source>
        <dbReference type="ARBA" id="ARBA00022723"/>
    </source>
</evidence>
<name>A0A0C1Y4K4_9BURK</name>
<protein>
    <submittedName>
        <fullName evidence="7">Cytochrome d1 heme region NirN</fullName>
    </submittedName>
</protein>
<dbReference type="CDD" id="cd20777">
    <property type="entry name" value="8prop_heme-binding_NirN"/>
    <property type="match status" value="1"/>
</dbReference>
<dbReference type="Pfam" id="PF02239">
    <property type="entry name" value="Cytochrom_D1"/>
    <property type="match status" value="1"/>
</dbReference>
<keyword evidence="2 4" id="KW-0479">Metal-binding</keyword>
<dbReference type="InterPro" id="IPR009056">
    <property type="entry name" value="Cyt_c-like_dom"/>
</dbReference>
<dbReference type="GO" id="GO:0009055">
    <property type="term" value="F:electron transfer activity"/>
    <property type="evidence" value="ECO:0007669"/>
    <property type="project" value="InterPro"/>
</dbReference>
<dbReference type="Proteomes" id="UP000031572">
    <property type="component" value="Unassembled WGS sequence"/>
</dbReference>